<sequence>MVRLPTEESQPCEWREYKGLNVHEQGGVAFFKDNQGLLEWGECPTPRGAVYLSWRWS</sequence>
<dbReference type="AlphaFoldDB" id="A0A9P1KD04"/>
<organism evidence="1 2">
    <name type="scientific">Limnospira indica PCC 8005</name>
    <dbReference type="NCBI Taxonomy" id="376219"/>
    <lineage>
        <taxon>Bacteria</taxon>
        <taxon>Bacillati</taxon>
        <taxon>Cyanobacteriota</taxon>
        <taxon>Cyanophyceae</taxon>
        <taxon>Oscillatoriophycideae</taxon>
        <taxon>Oscillatoriales</taxon>
        <taxon>Sirenicapillariaceae</taxon>
        <taxon>Limnospira</taxon>
    </lineage>
</organism>
<reference evidence="1 2" key="1">
    <citation type="submission" date="2014-02" db="EMBL/GenBank/DDBJ databases">
        <authorList>
            <person name="Genoscope - CEA"/>
        </authorList>
    </citation>
    <scope>NUCLEOTIDE SEQUENCE [LARGE SCALE GENOMIC DNA]</scope>
    <source>
        <strain evidence="1 2">PCC 8005</strain>
    </source>
</reference>
<dbReference type="EMBL" id="FO818640">
    <property type="protein sequence ID" value="CDM94209.1"/>
    <property type="molecule type" value="Genomic_DNA"/>
</dbReference>
<keyword evidence="2" id="KW-1185">Reference proteome</keyword>
<protein>
    <submittedName>
        <fullName evidence="1">Uncharacterized protein</fullName>
    </submittedName>
</protein>
<evidence type="ECO:0000313" key="1">
    <source>
        <dbReference type="EMBL" id="CDM94209.1"/>
    </source>
</evidence>
<dbReference type="Proteomes" id="UP000032946">
    <property type="component" value="Chromosome"/>
</dbReference>
<accession>A0A9P1KD04</accession>
<proteinExistence type="predicted"/>
<name>A0A9P1KD04_9CYAN</name>
<evidence type="ECO:0000313" key="2">
    <source>
        <dbReference type="Proteomes" id="UP000032946"/>
    </source>
</evidence>
<gene>
    <name evidence="1" type="ORF">ARTHRO_11883</name>
</gene>